<feature type="transmembrane region" description="Helical" evidence="1">
    <location>
        <begin position="15"/>
        <end position="33"/>
    </location>
</feature>
<evidence type="ECO:0000256" key="1">
    <source>
        <dbReference type="SAM" id="Phobius"/>
    </source>
</evidence>
<keyword evidence="1" id="KW-0812">Transmembrane</keyword>
<feature type="transmembrane region" description="Helical" evidence="1">
    <location>
        <begin position="119"/>
        <end position="137"/>
    </location>
</feature>
<keyword evidence="1" id="KW-1133">Transmembrane helix</keyword>
<feature type="transmembrane region" description="Helical" evidence="1">
    <location>
        <begin position="241"/>
        <end position="260"/>
    </location>
</feature>
<dbReference type="EMBL" id="FWWY01000001">
    <property type="protein sequence ID" value="SMC02187.1"/>
    <property type="molecule type" value="Genomic_DNA"/>
</dbReference>
<reference evidence="3" key="1">
    <citation type="submission" date="2017-04" db="EMBL/GenBank/DDBJ databases">
        <authorList>
            <person name="Varghese N."/>
            <person name="Submissions S."/>
        </authorList>
    </citation>
    <scope>NUCLEOTIDE SEQUENCE [LARGE SCALE GENOMIC DNA]</scope>
    <source>
        <strain evidence="3">DSM 9293</strain>
    </source>
</reference>
<protein>
    <submittedName>
        <fullName evidence="2">Uncharacterized protein</fullName>
    </submittedName>
</protein>
<accession>A0A1W1W7B5</accession>
<name>A0A1W1W7B5_SULTA</name>
<gene>
    <name evidence="2" type="ORF">SAMN00768000_0405</name>
</gene>
<feature type="transmembrane region" description="Helical" evidence="1">
    <location>
        <begin position="157"/>
        <end position="176"/>
    </location>
</feature>
<dbReference type="AlphaFoldDB" id="A0A1W1W7B5"/>
<evidence type="ECO:0000313" key="2">
    <source>
        <dbReference type="EMBL" id="SMC02187.1"/>
    </source>
</evidence>
<keyword evidence="3" id="KW-1185">Reference proteome</keyword>
<feature type="transmembrane region" description="Helical" evidence="1">
    <location>
        <begin position="93"/>
        <end position="112"/>
    </location>
</feature>
<keyword evidence="1" id="KW-0472">Membrane</keyword>
<feature type="transmembrane region" description="Helical" evidence="1">
    <location>
        <begin position="45"/>
        <end position="64"/>
    </location>
</feature>
<feature type="transmembrane region" description="Helical" evidence="1">
    <location>
        <begin position="293"/>
        <end position="312"/>
    </location>
</feature>
<feature type="transmembrane region" description="Helical" evidence="1">
    <location>
        <begin position="183"/>
        <end position="201"/>
    </location>
</feature>
<proteinExistence type="predicted"/>
<dbReference type="Proteomes" id="UP000192660">
    <property type="component" value="Unassembled WGS sequence"/>
</dbReference>
<organism evidence="2 3">
    <name type="scientific">Sulfobacillus thermosulfidooxidans (strain DSM 9293 / VKM B-1269 / AT-1)</name>
    <dbReference type="NCBI Taxonomy" id="929705"/>
    <lineage>
        <taxon>Bacteria</taxon>
        <taxon>Bacillati</taxon>
        <taxon>Bacillota</taxon>
        <taxon>Clostridia</taxon>
        <taxon>Eubacteriales</taxon>
        <taxon>Clostridiales Family XVII. Incertae Sedis</taxon>
        <taxon>Sulfobacillus</taxon>
    </lineage>
</organism>
<feature type="transmembrane region" description="Helical" evidence="1">
    <location>
        <begin position="265"/>
        <end position="281"/>
    </location>
</feature>
<dbReference type="RefSeq" id="WP_020376278.1">
    <property type="nucleotide sequence ID" value="NZ_FWWY01000001.1"/>
</dbReference>
<sequence>MSSAVTMYQQSLEDVLIFLLFGIGAKVIILLVIRTHPPKVPKGRIILWYGLGAYWAISSLIQMWPTMAVASAQSLQTHPLLHALAPFWGNHPVANTLWSIVIQMVLGIVLLTERENITGRIALILSAIWSFFLWIAGENWGGLTHTSASLVMGSPGAGFFALLASLALLAPVSLWTNAKVPQWIFKLLVVVWGLGTIWQVIHFSSATAWQPVWIPQVDGAEPHWVIALRHGEQVLLEHNALVINLVLVALMILMEVLFIIPSPKALFWTVLAINLAAFWWLGQGFGFRPAYGANLNTAPLLLLLILSTKAYWRKVEGQKQMSSRLSA</sequence>
<evidence type="ECO:0000313" key="3">
    <source>
        <dbReference type="Proteomes" id="UP000192660"/>
    </source>
</evidence>
<dbReference type="OrthoDB" id="2083667at2"/>